<proteinExistence type="predicted"/>
<evidence type="ECO:0000313" key="3">
    <source>
        <dbReference type="Proteomes" id="UP000185696"/>
    </source>
</evidence>
<gene>
    <name evidence="2" type="ORF">BLA60_36185</name>
</gene>
<feature type="transmembrane region" description="Helical" evidence="1">
    <location>
        <begin position="118"/>
        <end position="139"/>
    </location>
</feature>
<feature type="transmembrane region" description="Helical" evidence="1">
    <location>
        <begin position="38"/>
        <end position="59"/>
    </location>
</feature>
<keyword evidence="1" id="KW-0812">Transmembrane</keyword>
<accession>A0A7Z0WER5</accession>
<dbReference type="EMBL" id="MSIF01000028">
    <property type="protein sequence ID" value="OLF05516.1"/>
    <property type="molecule type" value="Genomic_DNA"/>
</dbReference>
<evidence type="ECO:0008006" key="4">
    <source>
        <dbReference type="Google" id="ProtNLM"/>
    </source>
</evidence>
<dbReference type="OrthoDB" id="5191298at2"/>
<keyword evidence="1" id="KW-0472">Membrane</keyword>
<sequence length="173" mass="19275">MTWLCITLGVAFGSAVLPLVSIEIFLVGLAMQEPHIHWLALGAVVAVGQVGGKLVYYYAARGELRLPGWMHRKHRRREPRPVTARRLRWQLRTKRIRGWVEALREKCHRHPRWMVGTYGVSSVLGAPPYMATAVLAGMVRMSLSAFVSAGLLGRFVRFSAIAASPALFASWAL</sequence>
<dbReference type="AlphaFoldDB" id="A0A7Z0WER5"/>
<keyword evidence="3" id="KW-1185">Reference proteome</keyword>
<feature type="transmembrane region" description="Helical" evidence="1">
    <location>
        <begin position="151"/>
        <end position="172"/>
    </location>
</feature>
<name>A0A7Z0WER5_9PSEU</name>
<comment type="caution">
    <text evidence="2">The sequence shown here is derived from an EMBL/GenBank/DDBJ whole genome shotgun (WGS) entry which is preliminary data.</text>
</comment>
<protein>
    <recommendedName>
        <fullName evidence="4">Membrane protein YqaA with SNARE-associated domain</fullName>
    </recommendedName>
</protein>
<evidence type="ECO:0000313" key="2">
    <source>
        <dbReference type="EMBL" id="OLF05516.1"/>
    </source>
</evidence>
<organism evidence="2 3">
    <name type="scientific">Actinophytocola xinjiangensis</name>
    <dbReference type="NCBI Taxonomy" id="485602"/>
    <lineage>
        <taxon>Bacteria</taxon>
        <taxon>Bacillati</taxon>
        <taxon>Actinomycetota</taxon>
        <taxon>Actinomycetes</taxon>
        <taxon>Pseudonocardiales</taxon>
        <taxon>Pseudonocardiaceae</taxon>
    </lineage>
</organism>
<keyword evidence="1" id="KW-1133">Transmembrane helix</keyword>
<dbReference type="Proteomes" id="UP000185696">
    <property type="component" value="Unassembled WGS sequence"/>
</dbReference>
<evidence type="ECO:0000256" key="1">
    <source>
        <dbReference type="SAM" id="Phobius"/>
    </source>
</evidence>
<reference evidence="2 3" key="1">
    <citation type="submission" date="2016-12" db="EMBL/GenBank/DDBJ databases">
        <title>The draft genome sequence of Actinophytocola xinjiangensis.</title>
        <authorList>
            <person name="Wang W."/>
            <person name="Yuan L."/>
        </authorList>
    </citation>
    <scope>NUCLEOTIDE SEQUENCE [LARGE SCALE GENOMIC DNA]</scope>
    <source>
        <strain evidence="2 3">CGMCC 4.4663</strain>
    </source>
</reference>
<feature type="transmembrane region" description="Helical" evidence="1">
    <location>
        <begin position="6"/>
        <end position="31"/>
    </location>
</feature>